<keyword evidence="1" id="KW-0472">Membrane</keyword>
<dbReference type="AlphaFoldDB" id="A0A930LBG5"/>
<name>A0A930LBG5_9MICC</name>
<evidence type="ECO:0000313" key="2">
    <source>
        <dbReference type="EMBL" id="MBF1659932.1"/>
    </source>
</evidence>
<protein>
    <submittedName>
        <fullName evidence="2">Uncharacterized protein</fullName>
    </submittedName>
</protein>
<sequence length="70" mass="7799">MREQAALSNAPEGYLDFHDEYAELIAELAALGFTPTQVLRRLNFLYPDTAIGLALTPVWFIALAIGYEIL</sequence>
<accession>A0A930LBG5</accession>
<reference evidence="2" key="1">
    <citation type="submission" date="2020-04" db="EMBL/GenBank/DDBJ databases">
        <title>Deep metagenomics examines the oral microbiome during advanced dental caries in children, revealing novel taxa and co-occurrences with host molecules.</title>
        <authorList>
            <person name="Baker J.L."/>
            <person name="Morton J.T."/>
            <person name="Dinis M."/>
            <person name="Alvarez R."/>
            <person name="Tran N.C."/>
            <person name="Knight R."/>
            <person name="Edlund A."/>
        </authorList>
    </citation>
    <scope>NUCLEOTIDE SEQUENCE</scope>
    <source>
        <strain evidence="2">JCVI_29_bin.11</strain>
    </source>
</reference>
<evidence type="ECO:0000313" key="3">
    <source>
        <dbReference type="Proteomes" id="UP000713964"/>
    </source>
</evidence>
<keyword evidence="1" id="KW-1133">Transmembrane helix</keyword>
<organism evidence="2 3">
    <name type="scientific">Rothia mucilaginosa</name>
    <dbReference type="NCBI Taxonomy" id="43675"/>
    <lineage>
        <taxon>Bacteria</taxon>
        <taxon>Bacillati</taxon>
        <taxon>Actinomycetota</taxon>
        <taxon>Actinomycetes</taxon>
        <taxon>Micrococcales</taxon>
        <taxon>Micrococcaceae</taxon>
        <taxon>Rothia</taxon>
    </lineage>
</organism>
<feature type="non-terminal residue" evidence="2">
    <location>
        <position position="70"/>
    </location>
</feature>
<proteinExistence type="predicted"/>
<gene>
    <name evidence="2" type="ORF">HXO58_08915</name>
</gene>
<comment type="caution">
    <text evidence="2">The sequence shown here is derived from an EMBL/GenBank/DDBJ whole genome shotgun (WGS) entry which is preliminary data.</text>
</comment>
<feature type="transmembrane region" description="Helical" evidence="1">
    <location>
        <begin position="49"/>
        <end position="67"/>
    </location>
</feature>
<keyword evidence="1" id="KW-0812">Transmembrane</keyword>
<evidence type="ECO:0000256" key="1">
    <source>
        <dbReference type="SAM" id="Phobius"/>
    </source>
</evidence>
<dbReference type="Proteomes" id="UP000713964">
    <property type="component" value="Unassembled WGS sequence"/>
</dbReference>
<dbReference type="EMBL" id="JABZXL010000032">
    <property type="protein sequence ID" value="MBF1659932.1"/>
    <property type="molecule type" value="Genomic_DNA"/>
</dbReference>